<organism evidence="1 2">
    <name type="scientific">Riccia fluitans</name>
    <dbReference type="NCBI Taxonomy" id="41844"/>
    <lineage>
        <taxon>Eukaryota</taxon>
        <taxon>Viridiplantae</taxon>
        <taxon>Streptophyta</taxon>
        <taxon>Embryophyta</taxon>
        <taxon>Marchantiophyta</taxon>
        <taxon>Marchantiopsida</taxon>
        <taxon>Marchantiidae</taxon>
        <taxon>Marchantiales</taxon>
        <taxon>Ricciaceae</taxon>
        <taxon>Riccia</taxon>
    </lineage>
</organism>
<sequence>MVIGIKPSKVGLGFERVDCQENIIRAWVRLCRSEGLHVLWLKEGSIHQGERVSHGSSSANSFVSGNRLWHGTDDWIGFVNAFSYEKLSVMTATEDRKSTWFRLCRSHNLPMITCNSRLTTANASNRKRQSESGYGRAAPAAQHWQTHNVMIKFAFQHPDELRIDLQ</sequence>
<reference evidence="1 2" key="1">
    <citation type="submission" date="2024-09" db="EMBL/GenBank/DDBJ databases">
        <title>Chromosome-scale assembly of Riccia fluitans.</title>
        <authorList>
            <person name="Paukszto L."/>
            <person name="Sawicki J."/>
            <person name="Karawczyk K."/>
            <person name="Piernik-Szablinska J."/>
            <person name="Szczecinska M."/>
            <person name="Mazdziarz M."/>
        </authorList>
    </citation>
    <scope>NUCLEOTIDE SEQUENCE [LARGE SCALE GENOMIC DNA]</scope>
    <source>
        <strain evidence="1">Rf_01</strain>
        <tissue evidence="1">Aerial parts of the thallus</tissue>
    </source>
</reference>
<name>A0ABD1ZB09_9MARC</name>
<comment type="caution">
    <text evidence="1">The sequence shown here is derived from an EMBL/GenBank/DDBJ whole genome shotgun (WGS) entry which is preliminary data.</text>
</comment>
<protein>
    <submittedName>
        <fullName evidence="1">Uncharacterized protein</fullName>
    </submittedName>
</protein>
<accession>A0ABD1ZB09</accession>
<dbReference type="AlphaFoldDB" id="A0ABD1ZB09"/>
<dbReference type="Proteomes" id="UP001605036">
    <property type="component" value="Unassembled WGS sequence"/>
</dbReference>
<proteinExistence type="predicted"/>
<dbReference type="EMBL" id="JBHFFA010000002">
    <property type="protein sequence ID" value="KAL2644935.1"/>
    <property type="molecule type" value="Genomic_DNA"/>
</dbReference>
<evidence type="ECO:0000313" key="1">
    <source>
        <dbReference type="EMBL" id="KAL2644935.1"/>
    </source>
</evidence>
<gene>
    <name evidence="1" type="ORF">R1flu_012522</name>
</gene>
<evidence type="ECO:0000313" key="2">
    <source>
        <dbReference type="Proteomes" id="UP001605036"/>
    </source>
</evidence>
<keyword evidence="2" id="KW-1185">Reference proteome</keyword>